<sequence length="72" mass="8257">MKKRQTLVSLLSIPLITISGCISLINNDQIRIPDHKPHEYTFNNQEIKAYRNMFCNSTTGSYILEVKQKDGS</sequence>
<dbReference type="PROSITE" id="PS51257">
    <property type="entry name" value="PROKAR_LIPOPROTEIN"/>
    <property type="match status" value="1"/>
</dbReference>
<gene>
    <name evidence="1" type="ORF">S01H1_23501</name>
</gene>
<feature type="non-terminal residue" evidence="1">
    <location>
        <position position="72"/>
    </location>
</feature>
<name>X0TX38_9ZZZZ</name>
<accession>X0TX38</accession>
<comment type="caution">
    <text evidence="1">The sequence shown here is derived from an EMBL/GenBank/DDBJ whole genome shotgun (WGS) entry which is preliminary data.</text>
</comment>
<dbReference type="EMBL" id="BARS01013591">
    <property type="protein sequence ID" value="GAF98143.1"/>
    <property type="molecule type" value="Genomic_DNA"/>
</dbReference>
<dbReference type="AlphaFoldDB" id="X0TX38"/>
<organism evidence="1">
    <name type="scientific">marine sediment metagenome</name>
    <dbReference type="NCBI Taxonomy" id="412755"/>
    <lineage>
        <taxon>unclassified sequences</taxon>
        <taxon>metagenomes</taxon>
        <taxon>ecological metagenomes</taxon>
    </lineage>
</organism>
<evidence type="ECO:0000313" key="1">
    <source>
        <dbReference type="EMBL" id="GAF98143.1"/>
    </source>
</evidence>
<protein>
    <submittedName>
        <fullName evidence="1">Uncharacterized protein</fullName>
    </submittedName>
</protein>
<proteinExistence type="predicted"/>
<reference evidence="1" key="1">
    <citation type="journal article" date="2014" name="Front. Microbiol.">
        <title>High frequency of phylogenetically diverse reductive dehalogenase-homologous genes in deep subseafloor sedimentary metagenomes.</title>
        <authorList>
            <person name="Kawai M."/>
            <person name="Futagami T."/>
            <person name="Toyoda A."/>
            <person name="Takaki Y."/>
            <person name="Nishi S."/>
            <person name="Hori S."/>
            <person name="Arai W."/>
            <person name="Tsubouchi T."/>
            <person name="Morono Y."/>
            <person name="Uchiyama I."/>
            <person name="Ito T."/>
            <person name="Fujiyama A."/>
            <person name="Inagaki F."/>
            <person name="Takami H."/>
        </authorList>
    </citation>
    <scope>NUCLEOTIDE SEQUENCE</scope>
    <source>
        <strain evidence="1">Expedition CK06-06</strain>
    </source>
</reference>